<protein>
    <recommendedName>
        <fullName evidence="1">EF-hand domain-containing protein</fullName>
    </recommendedName>
</protein>
<keyword evidence="3" id="KW-1185">Reference proteome</keyword>
<dbReference type="PANTHER" id="PTHR34574:SF3">
    <property type="entry name" value="CALCIUM-BINDING EF HAND FAMILY PROTEIN"/>
    <property type="match status" value="1"/>
</dbReference>
<reference evidence="2" key="1">
    <citation type="submission" date="2023-05" db="EMBL/GenBank/DDBJ databases">
        <title>Nepenthes gracilis genome sequencing.</title>
        <authorList>
            <person name="Fukushima K."/>
        </authorList>
    </citation>
    <scope>NUCLEOTIDE SEQUENCE</scope>
    <source>
        <strain evidence="2">SING2019-196</strain>
    </source>
</reference>
<dbReference type="GO" id="GO:0005509">
    <property type="term" value="F:calcium ion binding"/>
    <property type="evidence" value="ECO:0007669"/>
    <property type="project" value="InterPro"/>
</dbReference>
<comment type="caution">
    <text evidence="2">The sequence shown here is derived from an EMBL/GenBank/DDBJ whole genome shotgun (WGS) entry which is preliminary data.</text>
</comment>
<dbReference type="InterPro" id="IPR002048">
    <property type="entry name" value="EF_hand_dom"/>
</dbReference>
<dbReference type="PANTHER" id="PTHR34574">
    <property type="entry name" value="CALCIUM-BINDING EF-HAND FAMILY PROTEIN-RELATED"/>
    <property type="match status" value="1"/>
</dbReference>
<sequence>MSDGSLKVIDGVELRAADFSFPESGSTVAGAGVLELAESRASQSLYGLSLPESLKSSAFKRLNLPDDLLTFRGKEISTDQASRVLGDYITAMADELKDDPLLVAVLDGNTLKLFLDDEDDFAMLAESLFTDLDIEDEGKLSKSELRNALVVMGVEMGVPPFSEFPKLNEILKDHLAEGDEKLGQAQFAQLLQLVLQDLADALAEAHVVVIQNVKIINGSKLRKILVDEKQLNDVIEKIYQENLNGRKGRSCKEVIKSYFDQNCEKLGLPSSEANEPVSLLYADVFSNTDDGERSGSMDLQKNEFEESVKKILEKFADQLEECPVFHDLDN</sequence>
<evidence type="ECO:0000259" key="1">
    <source>
        <dbReference type="PROSITE" id="PS50222"/>
    </source>
</evidence>
<evidence type="ECO:0000313" key="2">
    <source>
        <dbReference type="EMBL" id="GMH10476.1"/>
    </source>
</evidence>
<accession>A0AAD3SGR4</accession>
<feature type="domain" description="EF-hand" evidence="1">
    <location>
        <begin position="120"/>
        <end position="155"/>
    </location>
</feature>
<proteinExistence type="predicted"/>
<name>A0AAD3SGR4_NEPGR</name>
<dbReference type="InterPro" id="IPR011992">
    <property type="entry name" value="EF-hand-dom_pair"/>
</dbReference>
<gene>
    <name evidence="2" type="ORF">Nepgr_012317</name>
</gene>
<dbReference type="PROSITE" id="PS50222">
    <property type="entry name" value="EF_HAND_2"/>
    <property type="match status" value="1"/>
</dbReference>
<evidence type="ECO:0000313" key="3">
    <source>
        <dbReference type="Proteomes" id="UP001279734"/>
    </source>
</evidence>
<dbReference type="SUPFAM" id="SSF47473">
    <property type="entry name" value="EF-hand"/>
    <property type="match status" value="1"/>
</dbReference>
<organism evidence="2 3">
    <name type="scientific">Nepenthes gracilis</name>
    <name type="common">Slender pitcher plant</name>
    <dbReference type="NCBI Taxonomy" id="150966"/>
    <lineage>
        <taxon>Eukaryota</taxon>
        <taxon>Viridiplantae</taxon>
        <taxon>Streptophyta</taxon>
        <taxon>Embryophyta</taxon>
        <taxon>Tracheophyta</taxon>
        <taxon>Spermatophyta</taxon>
        <taxon>Magnoliopsida</taxon>
        <taxon>eudicotyledons</taxon>
        <taxon>Gunneridae</taxon>
        <taxon>Pentapetalae</taxon>
        <taxon>Caryophyllales</taxon>
        <taxon>Nepenthaceae</taxon>
        <taxon>Nepenthes</taxon>
    </lineage>
</organism>
<dbReference type="Proteomes" id="UP001279734">
    <property type="component" value="Unassembled WGS sequence"/>
</dbReference>
<dbReference type="AlphaFoldDB" id="A0AAD3SGR4"/>
<dbReference type="EMBL" id="BSYO01000010">
    <property type="protein sequence ID" value="GMH10476.1"/>
    <property type="molecule type" value="Genomic_DNA"/>
</dbReference>